<reference evidence="2" key="1">
    <citation type="journal article" date="2005" name="Nature">
        <title>The map-based sequence of the rice genome.</title>
        <authorList>
            <consortium name="International rice genome sequencing project (IRGSP)"/>
            <person name="Matsumoto T."/>
            <person name="Wu J."/>
            <person name="Kanamori H."/>
            <person name="Katayose Y."/>
            <person name="Fujisawa M."/>
            <person name="Namiki N."/>
            <person name="Mizuno H."/>
            <person name="Yamamoto K."/>
            <person name="Antonio B.A."/>
            <person name="Baba T."/>
            <person name="Sakata K."/>
            <person name="Nagamura Y."/>
            <person name="Aoki H."/>
            <person name="Arikawa K."/>
            <person name="Arita K."/>
            <person name="Bito T."/>
            <person name="Chiden Y."/>
            <person name="Fujitsuka N."/>
            <person name="Fukunaka R."/>
            <person name="Hamada M."/>
            <person name="Harada C."/>
            <person name="Hayashi A."/>
            <person name="Hijishita S."/>
            <person name="Honda M."/>
            <person name="Hosokawa S."/>
            <person name="Ichikawa Y."/>
            <person name="Idonuma A."/>
            <person name="Iijima M."/>
            <person name="Ikeda M."/>
            <person name="Ikeno M."/>
            <person name="Ito K."/>
            <person name="Ito S."/>
            <person name="Ito T."/>
            <person name="Ito Y."/>
            <person name="Ito Y."/>
            <person name="Iwabuchi A."/>
            <person name="Kamiya K."/>
            <person name="Karasawa W."/>
            <person name="Kurita K."/>
            <person name="Katagiri S."/>
            <person name="Kikuta A."/>
            <person name="Kobayashi H."/>
            <person name="Kobayashi N."/>
            <person name="Machita K."/>
            <person name="Maehara T."/>
            <person name="Masukawa M."/>
            <person name="Mizubayashi T."/>
            <person name="Mukai Y."/>
            <person name="Nagasaki H."/>
            <person name="Nagata Y."/>
            <person name="Naito S."/>
            <person name="Nakashima M."/>
            <person name="Nakama Y."/>
            <person name="Nakamichi Y."/>
            <person name="Nakamura M."/>
            <person name="Meguro A."/>
            <person name="Negishi M."/>
            <person name="Ohta I."/>
            <person name="Ohta T."/>
            <person name="Okamoto M."/>
            <person name="Ono N."/>
            <person name="Saji S."/>
            <person name="Sakaguchi M."/>
            <person name="Sakai K."/>
            <person name="Shibata M."/>
            <person name="Shimokawa T."/>
            <person name="Song J."/>
            <person name="Takazaki Y."/>
            <person name="Terasawa K."/>
            <person name="Tsugane M."/>
            <person name="Tsuji K."/>
            <person name="Ueda S."/>
            <person name="Waki K."/>
            <person name="Yamagata H."/>
            <person name="Yamamoto M."/>
            <person name="Yamamoto S."/>
            <person name="Yamane H."/>
            <person name="Yoshiki S."/>
            <person name="Yoshihara R."/>
            <person name="Yukawa K."/>
            <person name="Zhong H."/>
            <person name="Yano M."/>
            <person name="Yuan Q."/>
            <person name="Ouyang S."/>
            <person name="Liu J."/>
            <person name="Jones K.M."/>
            <person name="Gansberger K."/>
            <person name="Moffat K."/>
            <person name="Hill J."/>
            <person name="Bera J."/>
            <person name="Fadrosh D."/>
            <person name="Jin S."/>
            <person name="Johri S."/>
            <person name="Kim M."/>
            <person name="Overton L."/>
            <person name="Reardon M."/>
            <person name="Tsitrin T."/>
            <person name="Vuong H."/>
            <person name="Weaver B."/>
            <person name="Ciecko A."/>
            <person name="Tallon L."/>
            <person name="Jackson J."/>
            <person name="Pai G."/>
            <person name="Aken S.V."/>
            <person name="Utterback T."/>
            <person name="Reidmuller S."/>
            <person name="Feldblyum T."/>
            <person name="Hsiao J."/>
            <person name="Zismann V."/>
            <person name="Iobst S."/>
            <person name="de Vazeille A.R."/>
            <person name="Buell C.R."/>
            <person name="Ying K."/>
            <person name="Li Y."/>
            <person name="Lu T."/>
            <person name="Huang Y."/>
            <person name="Zhao Q."/>
            <person name="Feng Q."/>
            <person name="Zhang L."/>
            <person name="Zhu J."/>
            <person name="Weng Q."/>
            <person name="Mu J."/>
            <person name="Lu Y."/>
            <person name="Fan D."/>
            <person name="Liu Y."/>
            <person name="Guan J."/>
            <person name="Zhang Y."/>
            <person name="Yu S."/>
            <person name="Liu X."/>
            <person name="Zhang Y."/>
            <person name="Hong G."/>
            <person name="Han B."/>
            <person name="Choisne N."/>
            <person name="Demange N."/>
            <person name="Orjeda G."/>
            <person name="Samain S."/>
            <person name="Cattolico L."/>
            <person name="Pelletier E."/>
            <person name="Couloux A."/>
            <person name="Segurens B."/>
            <person name="Wincker P."/>
            <person name="D'Hont A."/>
            <person name="Scarpelli C."/>
            <person name="Weissenbach J."/>
            <person name="Salanoubat M."/>
            <person name="Quetier F."/>
            <person name="Yu Y."/>
            <person name="Kim H.R."/>
            <person name="Rambo T."/>
            <person name="Currie J."/>
            <person name="Collura K."/>
            <person name="Luo M."/>
            <person name="Yang T."/>
            <person name="Ammiraju J.S.S."/>
            <person name="Engler F."/>
            <person name="Soderlund C."/>
            <person name="Wing R.A."/>
            <person name="Palmer L.E."/>
            <person name="de la Bastide M."/>
            <person name="Spiegel L."/>
            <person name="Nascimento L."/>
            <person name="Zutavern T."/>
            <person name="O'Shaughnessy A."/>
            <person name="Dike S."/>
            <person name="Dedhia N."/>
            <person name="Preston R."/>
            <person name="Balija V."/>
            <person name="McCombie W.R."/>
            <person name="Chow T."/>
            <person name="Chen H."/>
            <person name="Chung M."/>
            <person name="Chen C."/>
            <person name="Shaw J."/>
            <person name="Wu H."/>
            <person name="Hsiao K."/>
            <person name="Chao Y."/>
            <person name="Chu M."/>
            <person name="Cheng C."/>
            <person name="Hour A."/>
            <person name="Lee P."/>
            <person name="Lin S."/>
            <person name="Lin Y."/>
            <person name="Liou J."/>
            <person name="Liu S."/>
            <person name="Hsing Y."/>
            <person name="Raghuvanshi S."/>
            <person name="Mohanty A."/>
            <person name="Bharti A.K."/>
            <person name="Gaur A."/>
            <person name="Gupta V."/>
            <person name="Kumar D."/>
            <person name="Ravi V."/>
            <person name="Vij S."/>
            <person name="Kapur A."/>
            <person name="Khurana P."/>
            <person name="Khurana P."/>
            <person name="Khurana J.P."/>
            <person name="Tyagi A.K."/>
            <person name="Gaikwad K."/>
            <person name="Singh A."/>
            <person name="Dalal V."/>
            <person name="Srivastava S."/>
            <person name="Dixit A."/>
            <person name="Pal A.K."/>
            <person name="Ghazi I.A."/>
            <person name="Yadav M."/>
            <person name="Pandit A."/>
            <person name="Bhargava A."/>
            <person name="Sureshbabu K."/>
            <person name="Batra K."/>
            <person name="Sharma T.R."/>
            <person name="Mohapatra T."/>
            <person name="Singh N.K."/>
            <person name="Messing J."/>
            <person name="Nelson A.B."/>
            <person name="Fuks G."/>
            <person name="Kavchok S."/>
            <person name="Keizer G."/>
            <person name="Linton E."/>
            <person name="Llaca V."/>
            <person name="Song R."/>
            <person name="Tanyolac B."/>
            <person name="Young S."/>
            <person name="Ho-Il K."/>
            <person name="Hahn J.H."/>
            <person name="Sangsakoo G."/>
            <person name="Vanavichit A."/>
            <person name="de Mattos Luiz.A.T."/>
            <person name="Zimmer P.D."/>
            <person name="Malone G."/>
            <person name="Dellagostin O."/>
            <person name="de Oliveira A.C."/>
            <person name="Bevan M."/>
            <person name="Bancroft I."/>
            <person name="Minx P."/>
            <person name="Cordum H."/>
            <person name="Wilson R."/>
            <person name="Cheng Z."/>
            <person name="Jin W."/>
            <person name="Jiang J."/>
            <person name="Leong S.A."/>
            <person name="Iwama H."/>
            <person name="Gojobori T."/>
            <person name="Itoh T."/>
            <person name="Niimura Y."/>
            <person name="Fujii Y."/>
            <person name="Habara T."/>
            <person name="Sakai H."/>
            <person name="Sato Y."/>
            <person name="Wilson G."/>
            <person name="Kumar K."/>
            <person name="McCouch S."/>
            <person name="Juretic N."/>
            <person name="Hoen D."/>
            <person name="Wright S."/>
            <person name="Bruskiewich R."/>
            <person name="Bureau T."/>
            <person name="Miyao A."/>
            <person name="Hirochika H."/>
            <person name="Nishikawa T."/>
            <person name="Kadowaki K."/>
            <person name="Sugiura M."/>
            <person name="Burr B."/>
            <person name="Sasaki T."/>
        </authorList>
    </citation>
    <scope>NUCLEOTIDE SEQUENCE [LARGE SCALE GENOMIC DNA]</scope>
    <source>
        <strain evidence="2">cv. Nipponbare</strain>
    </source>
</reference>
<dbReference type="InParanoid" id="A0A0N7KHE8"/>
<gene>
    <name evidence="1" type="ordered locus">Os03g0402900</name>
    <name evidence="1" type="ORF">OSNPB_030402900</name>
</gene>
<protein>
    <submittedName>
        <fullName evidence="1">Os03g0402900 protein</fullName>
    </submittedName>
</protein>
<proteinExistence type="predicted"/>
<evidence type="ECO:0000313" key="1">
    <source>
        <dbReference type="EMBL" id="BAS84617.1"/>
    </source>
</evidence>
<sequence length="167" mass="17786">MFSLVVEAAAPNPFSFHHFGQVNEATSAVKGTPSFSTTELRDRRAPVKEAPTFFGFGASSSPSKSPLRSPSPHWCFKLAILITVNSPSPLPPPLWLLPPLPSPSHAIGSGLEVLRSRRSSPSLTPAFPSLCQPPTPSLHHCNGVLVPSHVHGCGDGFSFLFAVPMVE</sequence>
<dbReference type="Proteomes" id="UP000059680">
    <property type="component" value="Chromosome 3"/>
</dbReference>
<evidence type="ECO:0000313" key="2">
    <source>
        <dbReference type="Proteomes" id="UP000059680"/>
    </source>
</evidence>
<dbReference type="PaxDb" id="39947-A0A0N7KHE8"/>
<organism evidence="1 2">
    <name type="scientific">Oryza sativa subsp. japonica</name>
    <name type="common">Rice</name>
    <dbReference type="NCBI Taxonomy" id="39947"/>
    <lineage>
        <taxon>Eukaryota</taxon>
        <taxon>Viridiplantae</taxon>
        <taxon>Streptophyta</taxon>
        <taxon>Embryophyta</taxon>
        <taxon>Tracheophyta</taxon>
        <taxon>Spermatophyta</taxon>
        <taxon>Magnoliopsida</taxon>
        <taxon>Liliopsida</taxon>
        <taxon>Poales</taxon>
        <taxon>Poaceae</taxon>
        <taxon>BOP clade</taxon>
        <taxon>Oryzoideae</taxon>
        <taxon>Oryzeae</taxon>
        <taxon>Oryzinae</taxon>
        <taxon>Oryza</taxon>
        <taxon>Oryza sativa</taxon>
    </lineage>
</organism>
<dbReference type="EMBL" id="AP014959">
    <property type="protein sequence ID" value="BAS84617.1"/>
    <property type="molecule type" value="Genomic_DNA"/>
</dbReference>
<accession>A0A0N7KHE8</accession>
<dbReference type="AlphaFoldDB" id="A0A0N7KHE8"/>
<reference evidence="1 2" key="2">
    <citation type="journal article" date="2013" name="Plant Cell Physiol.">
        <title>Rice Annotation Project Database (RAP-DB): an integrative and interactive database for rice genomics.</title>
        <authorList>
            <person name="Sakai H."/>
            <person name="Lee S.S."/>
            <person name="Tanaka T."/>
            <person name="Numa H."/>
            <person name="Kim J."/>
            <person name="Kawahara Y."/>
            <person name="Wakimoto H."/>
            <person name="Yang C.C."/>
            <person name="Iwamoto M."/>
            <person name="Abe T."/>
            <person name="Yamada Y."/>
            <person name="Muto A."/>
            <person name="Inokuchi H."/>
            <person name="Ikemura T."/>
            <person name="Matsumoto T."/>
            <person name="Sasaki T."/>
            <person name="Itoh T."/>
        </authorList>
    </citation>
    <scope>NUCLEOTIDE SEQUENCE [LARGE SCALE GENOMIC DNA]</scope>
    <source>
        <strain evidence="2">cv. Nipponbare</strain>
    </source>
</reference>
<name>A0A0N7KHE8_ORYSJ</name>
<keyword evidence="2" id="KW-1185">Reference proteome</keyword>
<reference evidence="1 2" key="3">
    <citation type="journal article" date="2013" name="Rice">
        <title>Improvement of the Oryza sativa Nipponbare reference genome using next generation sequence and optical map data.</title>
        <authorList>
            <person name="Kawahara Y."/>
            <person name="de la Bastide M."/>
            <person name="Hamilton J.P."/>
            <person name="Kanamori H."/>
            <person name="McCombie W.R."/>
            <person name="Ouyang S."/>
            <person name="Schwartz D.C."/>
            <person name="Tanaka T."/>
            <person name="Wu J."/>
            <person name="Zhou S."/>
            <person name="Childs K.L."/>
            <person name="Davidson R.M."/>
            <person name="Lin H."/>
            <person name="Quesada-Ocampo L."/>
            <person name="Vaillancourt B."/>
            <person name="Sakai H."/>
            <person name="Lee S.S."/>
            <person name="Kim J."/>
            <person name="Numa H."/>
            <person name="Itoh T."/>
            <person name="Buell C.R."/>
            <person name="Matsumoto T."/>
        </authorList>
    </citation>
    <scope>NUCLEOTIDE SEQUENCE [LARGE SCALE GENOMIC DNA]</scope>
    <source>
        <strain evidence="2">cv. Nipponbare</strain>
    </source>
</reference>